<dbReference type="EMBL" id="BAAALF010000100">
    <property type="protein sequence ID" value="GAA1252398.1"/>
    <property type="molecule type" value="Genomic_DNA"/>
</dbReference>
<proteinExistence type="predicted"/>
<gene>
    <name evidence="2" type="ORF">GCM10009665_48900</name>
</gene>
<name>A0ABP4H988_9ACTN</name>
<reference evidence="3" key="1">
    <citation type="journal article" date="2019" name="Int. J. Syst. Evol. Microbiol.">
        <title>The Global Catalogue of Microorganisms (GCM) 10K type strain sequencing project: providing services to taxonomists for standard genome sequencing and annotation.</title>
        <authorList>
            <consortium name="The Broad Institute Genomics Platform"/>
            <consortium name="The Broad Institute Genome Sequencing Center for Infectious Disease"/>
            <person name="Wu L."/>
            <person name="Ma J."/>
        </authorList>
    </citation>
    <scope>NUCLEOTIDE SEQUENCE [LARGE SCALE GENOMIC DNA]</scope>
    <source>
        <strain evidence="3">JCM 13004</strain>
    </source>
</reference>
<sequence length="129" mass="13001">MPRGPAPTITTVRAAGGGPAGPSAGGALCEMAMAGLRGRRGRGGVRAGPDPVGVTRAASLNAAAQLSLRFGSYAEAGNGCQGRSLAPDSSRRLTKSATHCSTWAMNAAPPLVTRDHIDFGRVWSAACRG</sequence>
<evidence type="ECO:0000313" key="2">
    <source>
        <dbReference type="EMBL" id="GAA1252398.1"/>
    </source>
</evidence>
<protein>
    <submittedName>
        <fullName evidence="2">Uncharacterized protein</fullName>
    </submittedName>
</protein>
<feature type="region of interest" description="Disordered" evidence="1">
    <location>
        <begin position="1"/>
        <end position="21"/>
    </location>
</feature>
<organism evidence="2 3">
    <name type="scientific">Kitasatospora nipponensis</name>
    <dbReference type="NCBI Taxonomy" id="258049"/>
    <lineage>
        <taxon>Bacteria</taxon>
        <taxon>Bacillati</taxon>
        <taxon>Actinomycetota</taxon>
        <taxon>Actinomycetes</taxon>
        <taxon>Kitasatosporales</taxon>
        <taxon>Streptomycetaceae</taxon>
        <taxon>Kitasatospora</taxon>
    </lineage>
</organism>
<comment type="caution">
    <text evidence="2">The sequence shown here is derived from an EMBL/GenBank/DDBJ whole genome shotgun (WGS) entry which is preliminary data.</text>
</comment>
<accession>A0ABP4H988</accession>
<dbReference type="Proteomes" id="UP001500037">
    <property type="component" value="Unassembled WGS sequence"/>
</dbReference>
<evidence type="ECO:0000256" key="1">
    <source>
        <dbReference type="SAM" id="MobiDB-lite"/>
    </source>
</evidence>
<evidence type="ECO:0000313" key="3">
    <source>
        <dbReference type="Proteomes" id="UP001500037"/>
    </source>
</evidence>
<keyword evidence="3" id="KW-1185">Reference proteome</keyword>